<reference evidence="3 4" key="1">
    <citation type="journal article" date="2015" name="Sci. Rep.">
        <title>Genome of the facultative scuticociliatosis pathogen Pseudocohnilembus persalinus provides insight into its virulence through horizontal gene transfer.</title>
        <authorList>
            <person name="Xiong J."/>
            <person name="Wang G."/>
            <person name="Cheng J."/>
            <person name="Tian M."/>
            <person name="Pan X."/>
            <person name="Warren A."/>
            <person name="Jiang C."/>
            <person name="Yuan D."/>
            <person name="Miao W."/>
        </authorList>
    </citation>
    <scope>NUCLEOTIDE SEQUENCE [LARGE SCALE GENOMIC DNA]</scope>
    <source>
        <strain evidence="3">36N120E</strain>
    </source>
</reference>
<evidence type="ECO:0000256" key="1">
    <source>
        <dbReference type="SAM" id="MobiDB-lite"/>
    </source>
</evidence>
<feature type="region of interest" description="Disordered" evidence="1">
    <location>
        <begin position="174"/>
        <end position="201"/>
    </location>
</feature>
<dbReference type="Proteomes" id="UP000054937">
    <property type="component" value="Unassembled WGS sequence"/>
</dbReference>
<feature type="transmembrane region" description="Helical" evidence="2">
    <location>
        <begin position="46"/>
        <end position="65"/>
    </location>
</feature>
<evidence type="ECO:0000256" key="2">
    <source>
        <dbReference type="SAM" id="Phobius"/>
    </source>
</evidence>
<accession>A0A0V0QHS8</accession>
<sequence length="208" mass="24062">MDSIKKEIYGNSCVFFIFNIFNIFLGLEGLAVLGFGIYLWAEFSKLWIFAATLLGIGFLEFILAYMGWNARKSNAKLLCYVYILGLLFLVQSISTIIVAATKGSVIEKYLVDDKNKEDYEEIKEKLEDHVNIVLYGCISAITIQLLCLLISCWYRSSLNNRRADQYEQLAHDDRKTSLQTKQKEINSKYESKRADYKSKDPNFQTLFY</sequence>
<evidence type="ECO:0008006" key="5">
    <source>
        <dbReference type="Google" id="ProtNLM"/>
    </source>
</evidence>
<dbReference type="EMBL" id="LDAU01000162">
    <property type="protein sequence ID" value="KRX01841.1"/>
    <property type="molecule type" value="Genomic_DNA"/>
</dbReference>
<keyword evidence="4" id="KW-1185">Reference proteome</keyword>
<keyword evidence="2" id="KW-1133">Transmembrane helix</keyword>
<feature type="transmembrane region" description="Helical" evidence="2">
    <location>
        <begin position="12"/>
        <end position="40"/>
    </location>
</feature>
<gene>
    <name evidence="3" type="ORF">PPERSA_00463</name>
</gene>
<keyword evidence="2" id="KW-0472">Membrane</keyword>
<feature type="compositionally biased region" description="Basic and acidic residues" evidence="1">
    <location>
        <begin position="174"/>
        <end position="200"/>
    </location>
</feature>
<feature type="transmembrane region" description="Helical" evidence="2">
    <location>
        <begin position="77"/>
        <end position="100"/>
    </location>
</feature>
<dbReference type="AlphaFoldDB" id="A0A0V0QHS8"/>
<organism evidence="3 4">
    <name type="scientific">Pseudocohnilembus persalinus</name>
    <name type="common">Ciliate</name>
    <dbReference type="NCBI Taxonomy" id="266149"/>
    <lineage>
        <taxon>Eukaryota</taxon>
        <taxon>Sar</taxon>
        <taxon>Alveolata</taxon>
        <taxon>Ciliophora</taxon>
        <taxon>Intramacronucleata</taxon>
        <taxon>Oligohymenophorea</taxon>
        <taxon>Scuticociliatia</taxon>
        <taxon>Philasterida</taxon>
        <taxon>Pseudocohnilembidae</taxon>
        <taxon>Pseudocohnilembus</taxon>
    </lineage>
</organism>
<feature type="transmembrane region" description="Helical" evidence="2">
    <location>
        <begin position="132"/>
        <end position="154"/>
    </location>
</feature>
<evidence type="ECO:0000313" key="4">
    <source>
        <dbReference type="Proteomes" id="UP000054937"/>
    </source>
</evidence>
<evidence type="ECO:0000313" key="3">
    <source>
        <dbReference type="EMBL" id="KRX01841.1"/>
    </source>
</evidence>
<name>A0A0V0QHS8_PSEPJ</name>
<proteinExistence type="predicted"/>
<dbReference type="OMA" id="WVVAKIF"/>
<protein>
    <recommendedName>
        <fullName evidence="5">Tetraspanin/Peripherin</fullName>
    </recommendedName>
</protein>
<keyword evidence="2" id="KW-0812">Transmembrane</keyword>
<dbReference type="InParanoid" id="A0A0V0QHS8"/>
<comment type="caution">
    <text evidence="3">The sequence shown here is derived from an EMBL/GenBank/DDBJ whole genome shotgun (WGS) entry which is preliminary data.</text>
</comment>